<dbReference type="InterPro" id="IPR013087">
    <property type="entry name" value="Znf_C2H2_type"/>
</dbReference>
<protein>
    <recommendedName>
        <fullName evidence="10">C2H2-type domain-containing protein</fullName>
    </recommendedName>
</protein>
<dbReference type="SMART" id="SM00355">
    <property type="entry name" value="ZnF_C2H2"/>
    <property type="match status" value="1"/>
</dbReference>
<evidence type="ECO:0000256" key="5">
    <source>
        <dbReference type="ARBA" id="ARBA00023015"/>
    </source>
</evidence>
<keyword evidence="4" id="KW-0862">Zinc</keyword>
<keyword evidence="12" id="KW-1185">Reference proteome</keyword>
<keyword evidence="3 8" id="KW-0863">Zinc-finger</keyword>
<dbReference type="PANTHER" id="PTHR45801:SF111">
    <property type="entry name" value="C2H2 AND C2HC ZINC FINGERS SUPERFAMILY PROTEIN"/>
    <property type="match status" value="1"/>
</dbReference>
<evidence type="ECO:0000256" key="1">
    <source>
        <dbReference type="ARBA" id="ARBA00004123"/>
    </source>
</evidence>
<dbReference type="STRING" id="93759.A0A1R3J8Q2"/>
<feature type="compositionally biased region" description="Polar residues" evidence="9">
    <location>
        <begin position="142"/>
        <end position="166"/>
    </location>
</feature>
<dbReference type="GO" id="GO:0005634">
    <property type="term" value="C:nucleus"/>
    <property type="evidence" value="ECO:0007669"/>
    <property type="project" value="UniProtKB-SubCell"/>
</dbReference>
<keyword evidence="7" id="KW-0539">Nucleus</keyword>
<reference evidence="12" key="1">
    <citation type="submission" date="2013-09" db="EMBL/GenBank/DDBJ databases">
        <title>Corchorus olitorius genome sequencing.</title>
        <authorList>
            <person name="Alam M."/>
            <person name="Haque M.S."/>
            <person name="Islam M.S."/>
            <person name="Emdad E.M."/>
            <person name="Islam M.M."/>
            <person name="Ahmed B."/>
            <person name="Halim A."/>
            <person name="Hossen Q.M.M."/>
            <person name="Hossain M.Z."/>
            <person name="Ahmed R."/>
            <person name="Khan M.M."/>
            <person name="Islam R."/>
            <person name="Rashid M.M."/>
            <person name="Khan S.A."/>
            <person name="Rahman M.S."/>
            <person name="Alam M."/>
            <person name="Yahiya A.S."/>
            <person name="Khan M.S."/>
            <person name="Azam M.S."/>
            <person name="Haque T."/>
            <person name="Lashkar M.Z.H."/>
            <person name="Akhand A.I."/>
            <person name="Morshed G."/>
            <person name="Roy S."/>
            <person name="Uddin K.S."/>
            <person name="Rabeya T."/>
            <person name="Hossain A.S."/>
            <person name="Chowdhury A."/>
            <person name="Snigdha A.R."/>
            <person name="Mortoza M.S."/>
            <person name="Matin S.A."/>
            <person name="Hoque S.M.E."/>
            <person name="Islam M.K."/>
            <person name="Roy D.K."/>
            <person name="Haider R."/>
            <person name="Moosa M.M."/>
            <person name="Elias S.M."/>
            <person name="Hasan A.M."/>
            <person name="Jahan S."/>
            <person name="Shafiuddin M."/>
            <person name="Mahmood N."/>
            <person name="Shommy N.S."/>
        </authorList>
    </citation>
    <scope>NUCLEOTIDE SEQUENCE [LARGE SCALE GENOMIC DNA]</scope>
    <source>
        <strain evidence="12">cv. O-4</strain>
    </source>
</reference>
<dbReference type="InterPro" id="IPR052426">
    <property type="entry name" value="Plant_dev_regulator"/>
</dbReference>
<evidence type="ECO:0000256" key="7">
    <source>
        <dbReference type="ARBA" id="ARBA00023242"/>
    </source>
</evidence>
<keyword evidence="2" id="KW-0479">Metal-binding</keyword>
<proteinExistence type="predicted"/>
<dbReference type="InterPro" id="IPR036236">
    <property type="entry name" value="Znf_C2H2_sf"/>
</dbReference>
<feature type="region of interest" description="Disordered" evidence="9">
    <location>
        <begin position="142"/>
        <end position="192"/>
    </location>
</feature>
<dbReference type="PANTHER" id="PTHR45801">
    <property type="entry name" value="OS07G0101800 PROTEIN"/>
    <property type="match status" value="1"/>
</dbReference>
<feature type="compositionally biased region" description="Polar residues" evidence="9">
    <location>
        <begin position="180"/>
        <end position="192"/>
    </location>
</feature>
<feature type="domain" description="C2H2-type" evidence="10">
    <location>
        <begin position="26"/>
        <end position="53"/>
    </location>
</feature>
<evidence type="ECO:0000313" key="11">
    <source>
        <dbReference type="EMBL" id="OMO91167.1"/>
    </source>
</evidence>
<comment type="caution">
    <text evidence="11">The sequence shown here is derived from an EMBL/GenBank/DDBJ whole genome shotgun (WGS) entry which is preliminary data.</text>
</comment>
<evidence type="ECO:0000256" key="6">
    <source>
        <dbReference type="ARBA" id="ARBA00023163"/>
    </source>
</evidence>
<evidence type="ECO:0000313" key="12">
    <source>
        <dbReference type="Proteomes" id="UP000187203"/>
    </source>
</evidence>
<evidence type="ECO:0000256" key="3">
    <source>
        <dbReference type="ARBA" id="ARBA00022771"/>
    </source>
</evidence>
<accession>A0A1R3J8Q2</accession>
<evidence type="ECO:0000256" key="9">
    <source>
        <dbReference type="SAM" id="MobiDB-lite"/>
    </source>
</evidence>
<evidence type="ECO:0000256" key="4">
    <source>
        <dbReference type="ARBA" id="ARBA00022833"/>
    </source>
</evidence>
<keyword evidence="5" id="KW-0805">Transcription regulation</keyword>
<dbReference type="PROSITE" id="PS00028">
    <property type="entry name" value="ZINC_FINGER_C2H2_1"/>
    <property type="match status" value="1"/>
</dbReference>
<dbReference type="GO" id="GO:0008270">
    <property type="term" value="F:zinc ion binding"/>
    <property type="evidence" value="ECO:0007669"/>
    <property type="project" value="UniProtKB-KW"/>
</dbReference>
<gene>
    <name evidence="11" type="ORF">COLO4_18580</name>
</gene>
<keyword evidence="6" id="KW-0804">Transcription</keyword>
<name>A0A1R3J8Q2_9ROSI</name>
<feature type="region of interest" description="Disordered" evidence="9">
    <location>
        <begin position="1"/>
        <end position="23"/>
    </location>
</feature>
<organism evidence="11 12">
    <name type="scientific">Corchorus olitorius</name>
    <dbReference type="NCBI Taxonomy" id="93759"/>
    <lineage>
        <taxon>Eukaryota</taxon>
        <taxon>Viridiplantae</taxon>
        <taxon>Streptophyta</taxon>
        <taxon>Embryophyta</taxon>
        <taxon>Tracheophyta</taxon>
        <taxon>Spermatophyta</taxon>
        <taxon>Magnoliopsida</taxon>
        <taxon>eudicotyledons</taxon>
        <taxon>Gunneridae</taxon>
        <taxon>Pentapetalae</taxon>
        <taxon>rosids</taxon>
        <taxon>malvids</taxon>
        <taxon>Malvales</taxon>
        <taxon>Malvaceae</taxon>
        <taxon>Grewioideae</taxon>
        <taxon>Apeibeae</taxon>
        <taxon>Corchorus</taxon>
    </lineage>
</organism>
<evidence type="ECO:0000256" key="8">
    <source>
        <dbReference type="PROSITE-ProRule" id="PRU00042"/>
    </source>
</evidence>
<dbReference type="PROSITE" id="PS50157">
    <property type="entry name" value="ZINC_FINGER_C2H2_2"/>
    <property type="match status" value="1"/>
</dbReference>
<dbReference type="Proteomes" id="UP000187203">
    <property type="component" value="Unassembled WGS sequence"/>
</dbReference>
<evidence type="ECO:0000256" key="2">
    <source>
        <dbReference type="ARBA" id="ARBA00022723"/>
    </source>
</evidence>
<evidence type="ECO:0000259" key="10">
    <source>
        <dbReference type="PROSITE" id="PS50157"/>
    </source>
</evidence>
<dbReference type="AlphaFoldDB" id="A0A1R3J8Q2"/>
<dbReference type="Gene3D" id="3.30.160.60">
    <property type="entry name" value="Classic Zinc Finger"/>
    <property type="match status" value="1"/>
</dbReference>
<comment type="subcellular location">
    <subcellularLocation>
        <location evidence="1">Nucleus</location>
    </subcellularLocation>
</comment>
<dbReference type="EMBL" id="AWUE01016478">
    <property type="protein sequence ID" value="OMO91167.1"/>
    <property type="molecule type" value="Genomic_DNA"/>
</dbReference>
<dbReference type="OrthoDB" id="780709at2759"/>
<dbReference type="Pfam" id="PF13912">
    <property type="entry name" value="zf-C2H2_6"/>
    <property type="match status" value="1"/>
</dbReference>
<sequence length="192" mass="21548">MEESEKAEQQTSSEEQLGARSPARSYECTFCKRGFSNAQALGGHMNIHRRDKAKLKQANSSSETNYSNLDNNIVIPKSIIIPSSYSPTETTPGKWPWVNDHHHHDNYVVDDDHKRPDKTHIHDHHVGEIKKLPLFDEKPSSITQENIQPAAASTTQVDEKGSSSSDDQVDLELRLGPDPQDSSPTITTKKFF</sequence>
<dbReference type="SUPFAM" id="SSF57667">
    <property type="entry name" value="beta-beta-alpha zinc fingers"/>
    <property type="match status" value="1"/>
</dbReference>